<keyword evidence="2" id="KW-1185">Reference proteome</keyword>
<reference evidence="1" key="2">
    <citation type="submission" date="2021-03" db="UniProtKB">
        <authorList>
            <consortium name="EnsemblPlants"/>
        </authorList>
    </citation>
    <scope>IDENTIFICATION</scope>
</reference>
<name>A0A803PCF0_CANSA</name>
<accession>A0A803PCF0</accession>
<dbReference type="AlphaFoldDB" id="A0A803PCF0"/>
<sequence>MPNLRTLTEEENLIHDFNHISIGSRYQFESFYLAVQVHNIPFSKKSPQLAQYVADEVGNLIKETLRAPTRSIFKKNPSELSNSVPLEEMWPQVISSPQGLQEVVDQFLSIGSTLVTSVAGHVHHVSLVVSLTTLVPCLRLKFLPERHYGQDCPRFRALAGPRPLIGGISIGRTSQSHINTIVGVKRVNRQVLLSNPAKKNESLELECLRRKIDFIGSITLEDGTSVGDTRVIIDNFISSYTSLFTSQGADWDAISGILTRISCRLISSDHVSLLEALRKLRKKGTIGLATLKLDMEKAFDRVEWSLIKAILYHLVLFLLGELGKSSSGCYKVNTDAALNEKRRKIGMGVVIRDCNNIMAADFPLQRGRLPSVSHKDRA</sequence>
<dbReference type="Gramene" id="evm.model.04.1272">
    <property type="protein sequence ID" value="cds.evm.model.04.1272"/>
    <property type="gene ID" value="evm.TU.04.1272"/>
</dbReference>
<dbReference type="EMBL" id="UZAU01000382">
    <property type="status" value="NOT_ANNOTATED_CDS"/>
    <property type="molecule type" value="Genomic_DNA"/>
</dbReference>
<dbReference type="EnsemblPlants" id="evm.model.04.1272">
    <property type="protein sequence ID" value="cds.evm.model.04.1272"/>
    <property type="gene ID" value="evm.TU.04.1272"/>
</dbReference>
<dbReference type="Proteomes" id="UP000596661">
    <property type="component" value="Chromosome 4"/>
</dbReference>
<evidence type="ECO:0008006" key="3">
    <source>
        <dbReference type="Google" id="ProtNLM"/>
    </source>
</evidence>
<evidence type="ECO:0000313" key="1">
    <source>
        <dbReference type="EnsemblPlants" id="cds.evm.model.04.1272"/>
    </source>
</evidence>
<protein>
    <recommendedName>
        <fullName evidence="3">Reverse transcriptase domain-containing protein</fullName>
    </recommendedName>
</protein>
<proteinExistence type="predicted"/>
<evidence type="ECO:0000313" key="2">
    <source>
        <dbReference type="Proteomes" id="UP000596661"/>
    </source>
</evidence>
<organism evidence="1 2">
    <name type="scientific">Cannabis sativa</name>
    <name type="common">Hemp</name>
    <name type="synonym">Marijuana</name>
    <dbReference type="NCBI Taxonomy" id="3483"/>
    <lineage>
        <taxon>Eukaryota</taxon>
        <taxon>Viridiplantae</taxon>
        <taxon>Streptophyta</taxon>
        <taxon>Embryophyta</taxon>
        <taxon>Tracheophyta</taxon>
        <taxon>Spermatophyta</taxon>
        <taxon>Magnoliopsida</taxon>
        <taxon>eudicotyledons</taxon>
        <taxon>Gunneridae</taxon>
        <taxon>Pentapetalae</taxon>
        <taxon>rosids</taxon>
        <taxon>fabids</taxon>
        <taxon>Rosales</taxon>
        <taxon>Cannabaceae</taxon>
        <taxon>Cannabis</taxon>
    </lineage>
</organism>
<reference evidence="1" key="1">
    <citation type="submission" date="2018-11" db="EMBL/GenBank/DDBJ databases">
        <authorList>
            <person name="Grassa J C."/>
        </authorList>
    </citation>
    <scope>NUCLEOTIDE SEQUENCE [LARGE SCALE GENOMIC DNA]</scope>
</reference>